<evidence type="ECO:0008006" key="6">
    <source>
        <dbReference type="Google" id="ProtNLM"/>
    </source>
</evidence>
<feature type="compositionally biased region" description="Low complexity" evidence="1">
    <location>
        <begin position="336"/>
        <end position="346"/>
    </location>
</feature>
<dbReference type="EMBL" id="QXFT01001320">
    <property type="protein sequence ID" value="KAE9322014.1"/>
    <property type="molecule type" value="Genomic_DNA"/>
</dbReference>
<dbReference type="Proteomes" id="UP000434957">
    <property type="component" value="Unassembled WGS sequence"/>
</dbReference>
<feature type="compositionally biased region" description="Low complexity" evidence="1">
    <location>
        <begin position="384"/>
        <end position="395"/>
    </location>
</feature>
<evidence type="ECO:0000313" key="5">
    <source>
        <dbReference type="Proteomes" id="UP000434957"/>
    </source>
</evidence>
<feature type="region of interest" description="Disordered" evidence="1">
    <location>
        <begin position="550"/>
        <end position="581"/>
    </location>
</feature>
<protein>
    <recommendedName>
        <fullName evidence="6">Retrotransposon gag domain-containing protein</fullName>
    </recommendedName>
</protein>
<feature type="compositionally biased region" description="Low complexity" evidence="1">
    <location>
        <begin position="231"/>
        <end position="253"/>
    </location>
</feature>
<feature type="region of interest" description="Disordered" evidence="1">
    <location>
        <begin position="151"/>
        <end position="253"/>
    </location>
</feature>
<comment type="caution">
    <text evidence="2">The sequence shown here is derived from an EMBL/GenBank/DDBJ whole genome shotgun (WGS) entry which is preliminary data.</text>
</comment>
<gene>
    <name evidence="2" type="ORF">PR001_g15553</name>
    <name evidence="3" type="ORF">PR003_g17328</name>
</gene>
<feature type="region of interest" description="Disordered" evidence="1">
    <location>
        <begin position="625"/>
        <end position="720"/>
    </location>
</feature>
<feature type="compositionally biased region" description="Polar residues" evidence="1">
    <location>
        <begin position="631"/>
        <end position="655"/>
    </location>
</feature>
<feature type="compositionally biased region" description="Polar residues" evidence="1">
    <location>
        <begin position="220"/>
        <end position="230"/>
    </location>
</feature>
<dbReference type="AlphaFoldDB" id="A0A6A3KZT6"/>
<name>A0A6A3KZT6_9STRA</name>
<evidence type="ECO:0000313" key="4">
    <source>
        <dbReference type="Proteomes" id="UP000429607"/>
    </source>
</evidence>
<feature type="compositionally biased region" description="Polar residues" evidence="1">
    <location>
        <begin position="550"/>
        <end position="579"/>
    </location>
</feature>
<feature type="region of interest" description="Disordered" evidence="1">
    <location>
        <begin position="310"/>
        <end position="413"/>
    </location>
</feature>
<feature type="compositionally biased region" description="Polar residues" evidence="1">
    <location>
        <begin position="189"/>
        <end position="211"/>
    </location>
</feature>
<evidence type="ECO:0000313" key="3">
    <source>
        <dbReference type="EMBL" id="KAE9322014.1"/>
    </source>
</evidence>
<feature type="compositionally biased region" description="Basic residues" evidence="1">
    <location>
        <begin position="351"/>
        <end position="373"/>
    </location>
</feature>
<feature type="compositionally biased region" description="Basic and acidic residues" evidence="1">
    <location>
        <begin position="656"/>
        <end position="682"/>
    </location>
</feature>
<evidence type="ECO:0000256" key="1">
    <source>
        <dbReference type="SAM" id="MobiDB-lite"/>
    </source>
</evidence>
<feature type="compositionally biased region" description="Basic residues" evidence="1">
    <location>
        <begin position="320"/>
        <end position="334"/>
    </location>
</feature>
<accession>A0A6A3KZT6</accession>
<dbReference type="Proteomes" id="UP000429607">
    <property type="component" value="Unassembled WGS sequence"/>
</dbReference>
<dbReference type="EMBL" id="QXFV01001179">
    <property type="protein sequence ID" value="KAE9012851.1"/>
    <property type="molecule type" value="Genomic_DNA"/>
</dbReference>
<reference evidence="2 4" key="1">
    <citation type="submission" date="2018-09" db="EMBL/GenBank/DDBJ databases">
        <title>Genomic investigation of the strawberry pathogen Phytophthora fragariae indicates pathogenicity is determined by transcriptional variation in three key races.</title>
        <authorList>
            <person name="Adams T.M."/>
            <person name="Armitage A.D."/>
            <person name="Sobczyk M.K."/>
            <person name="Bates H.J."/>
            <person name="Dunwell J.M."/>
            <person name="Nellist C.F."/>
            <person name="Harrison R.J."/>
        </authorList>
    </citation>
    <scope>NUCLEOTIDE SEQUENCE [LARGE SCALE GENOMIC DNA]</scope>
    <source>
        <strain evidence="2 4">SCRP249</strain>
        <strain evidence="3 5">SCRP333</strain>
    </source>
</reference>
<evidence type="ECO:0000313" key="2">
    <source>
        <dbReference type="EMBL" id="KAE9012851.1"/>
    </source>
</evidence>
<proteinExistence type="predicted"/>
<organism evidence="2 4">
    <name type="scientific">Phytophthora rubi</name>
    <dbReference type="NCBI Taxonomy" id="129364"/>
    <lineage>
        <taxon>Eukaryota</taxon>
        <taxon>Sar</taxon>
        <taxon>Stramenopiles</taxon>
        <taxon>Oomycota</taxon>
        <taxon>Peronosporomycetes</taxon>
        <taxon>Peronosporales</taxon>
        <taxon>Peronosporaceae</taxon>
        <taxon>Phytophthora</taxon>
    </lineage>
</organism>
<feature type="compositionally biased region" description="Low complexity" evidence="1">
    <location>
        <begin position="175"/>
        <end position="188"/>
    </location>
</feature>
<keyword evidence="5" id="KW-1185">Reference proteome</keyword>
<feature type="compositionally biased region" description="Low complexity" evidence="1">
    <location>
        <begin position="686"/>
        <end position="696"/>
    </location>
</feature>
<sequence>MASSDEAWISLWNLVRLAPNMVTDVTAITVPPSTLSPRECAALTQTLFSEMDFRFRNLVPEWFQARASRVDPSLVRTVVEDLQQLLAVEFLEWRDVISGVATRIVPALSLKALNDEVKSEEGDVTMLEYEAGLLGRECLLRMRVAGVRKVRSPASSAVDKPESKRSQFGPPRPSSIPSLSSHLSYPSSVQTIQDVDNLSGPMPTTQSASSRRTPDRESSLFGTTVAGSDESNFSNVSGSRSSGRISSSSSSMWSFGGAEAPNHMRYAGLTGVVMMAQGGVARGGGDVGVRISDTPAPLVLVDQDDVAMSESGHVSIRSDHRPKKPHTKHRRRKSSSSESSSESSSDVEARRSRRSFRRTGRSSKRVSKSKRSPSRSVKSEWTRRSGQSGRSTRSGPSEVALSTMRSTQEALSRMELRQEAAEARQAQLIQQAVQAMQVKPTQSAVKEGAALQLPAPQIPLERYAAPVPEPSVNVEAIQAEAVRRAQEVAQAELDRRWQQQQSDVEAEKAAWAADFQRQLTSQMDLVQQKMREMEEARNLDQATIRTLRNVQRTRSRNIPTTSPQVQGAQATSGTDSATLPRTEPVRMAMHQKSSVVIMGHGEKLEKPISDLTAAQLRATLQPMTETKYAKTETTSKVATTNASRTTAQKSGSKSTEPTRSDSRKPGSRRTSDKKNSGRRGGDPSDDSSSSGSSESGSSDDDSDSSSGGGPPQAATATTLGGTTLTFRPYVSSSTLEDFDEDAQLPARRRWRERFLNLIVQGGWSDRTKVYELKLKMPPAVRNWRGQLSKRDRQDWSRLSKLFKREYCKSKLSEAERYYTMTQRKGEKALAFLYRLNLAAERAGVYFRKSSKKREQHLRQFVRNLSDESLKETLQSHRFKKVADLEYILKQREELRQEDSPPARVQQTRDFRADNVVRDRFKPKRRDRAFVAQADAELDSDEHEISEEAS</sequence>